<protein>
    <recommendedName>
        <fullName evidence="4">Enkurin domain-containing protein</fullName>
    </recommendedName>
</protein>
<dbReference type="EMBL" id="LT554074">
    <property type="protein sequence ID" value="SAM03249.1"/>
    <property type="molecule type" value="Genomic_DNA"/>
</dbReference>
<feature type="compositionally biased region" description="Basic and acidic residues" evidence="1">
    <location>
        <begin position="426"/>
        <end position="436"/>
    </location>
</feature>
<evidence type="ECO:0000256" key="1">
    <source>
        <dbReference type="SAM" id="MobiDB-lite"/>
    </source>
</evidence>
<dbReference type="STRING" id="4829.A0A163MBQ9"/>
<accession>A0A163MBQ9</accession>
<name>A0A163MBQ9_ABSGL</name>
<dbReference type="OrthoDB" id="5600564at2759"/>
<gene>
    <name evidence="2" type="primary">ABSGL_09067.1 scaffold 10677</name>
</gene>
<evidence type="ECO:0008006" key="4">
    <source>
        <dbReference type="Google" id="ProtNLM"/>
    </source>
</evidence>
<evidence type="ECO:0000313" key="3">
    <source>
        <dbReference type="Proteomes" id="UP000078561"/>
    </source>
</evidence>
<feature type="compositionally biased region" description="Low complexity" evidence="1">
    <location>
        <begin position="150"/>
        <end position="185"/>
    </location>
</feature>
<feature type="compositionally biased region" description="Low complexity" evidence="1">
    <location>
        <begin position="402"/>
        <end position="415"/>
    </location>
</feature>
<feature type="compositionally biased region" description="Basic and acidic residues" evidence="1">
    <location>
        <begin position="330"/>
        <end position="371"/>
    </location>
</feature>
<keyword evidence="3" id="KW-1185">Reference proteome</keyword>
<sequence>MSTKSSSKFWKKFGLGKKISSSQDNSRPPSIQSHAAPKDDSHSIKSKRFSRKQSIHSMNRPHQLGTTDQDVTLHPPPLPSGSALDTDMDQNQAPSTTPPSQTTLGCQGEQSYQGNHVESSTPPSDSDLGKQQDDIELAFDVITHDEAEEPTAATDTTPCTTEPSSASPSVSSTTPKRTSKPKSSSNLKKAQLPSKDPIKSRLRQPSRTSNTTAGSVTPSASSSSSSLRKETVTSRLPEPPYRNDANATEDQKDQQIQQLQEALQIEQSINRALQGQKEAITRDLDYFSLTVDELMEEKEALLQKFEEERLKSQTKEEDLNVLLDKLKASTDSARERSMEVDHWKSELENAKEEAVSEQKEMRAALKRKDQEITQLKNDLATSEEEIRSLSMRLDQLVQEANQQRSPSQESRSPSSAIETPSASPRLDAHRYNDHDSSSNMLDRFTIQDTTNGTEDCYHSQQHKRTHQSTTPPPISTLDNELHMLTKEKEKLQSDYGKIPLSGGGYSARRRQERLEEMLDEVDSQLSKVKQKIRRS</sequence>
<dbReference type="AlphaFoldDB" id="A0A163MBQ9"/>
<organism evidence="2">
    <name type="scientific">Absidia glauca</name>
    <name type="common">Pin mould</name>
    <dbReference type="NCBI Taxonomy" id="4829"/>
    <lineage>
        <taxon>Eukaryota</taxon>
        <taxon>Fungi</taxon>
        <taxon>Fungi incertae sedis</taxon>
        <taxon>Mucoromycota</taxon>
        <taxon>Mucoromycotina</taxon>
        <taxon>Mucoromycetes</taxon>
        <taxon>Mucorales</taxon>
        <taxon>Cunninghamellaceae</taxon>
        <taxon>Absidia</taxon>
    </lineage>
</organism>
<dbReference type="OMA" id="YRNDANA"/>
<feature type="compositionally biased region" description="Low complexity" evidence="1">
    <location>
        <begin position="211"/>
        <end position="226"/>
    </location>
</feature>
<feature type="compositionally biased region" description="Low complexity" evidence="1">
    <location>
        <begin position="94"/>
        <end position="103"/>
    </location>
</feature>
<evidence type="ECO:0000313" key="2">
    <source>
        <dbReference type="EMBL" id="SAM03249.1"/>
    </source>
</evidence>
<reference evidence="2" key="1">
    <citation type="submission" date="2016-04" db="EMBL/GenBank/DDBJ databases">
        <authorList>
            <person name="Evans L.H."/>
            <person name="Alamgir A."/>
            <person name="Owens N."/>
            <person name="Weber N.D."/>
            <person name="Virtaneva K."/>
            <person name="Barbian K."/>
            <person name="Babar A."/>
            <person name="Rosenke K."/>
        </authorList>
    </citation>
    <scope>NUCLEOTIDE SEQUENCE [LARGE SCALE GENOMIC DNA]</scope>
    <source>
        <strain evidence="2">CBS 101.48</strain>
    </source>
</reference>
<feature type="region of interest" description="Disordered" evidence="1">
    <location>
        <begin position="16"/>
        <end position="259"/>
    </location>
</feature>
<feature type="compositionally biased region" description="Polar residues" evidence="1">
    <location>
        <begin position="19"/>
        <end position="33"/>
    </location>
</feature>
<feature type="compositionally biased region" description="Basic residues" evidence="1">
    <location>
        <begin position="44"/>
        <end position="54"/>
    </location>
</feature>
<dbReference type="Proteomes" id="UP000078561">
    <property type="component" value="Unassembled WGS sequence"/>
</dbReference>
<dbReference type="InParanoid" id="A0A163MBQ9"/>
<feature type="region of interest" description="Disordered" evidence="1">
    <location>
        <begin position="330"/>
        <end position="477"/>
    </location>
</feature>
<proteinExistence type="predicted"/>
<feature type="compositionally biased region" description="Polar residues" evidence="1">
    <location>
        <begin position="104"/>
        <end position="124"/>
    </location>
</feature>